<evidence type="ECO:0000256" key="1">
    <source>
        <dbReference type="ARBA" id="ARBA00007637"/>
    </source>
</evidence>
<dbReference type="EMBL" id="LR586016">
    <property type="protein sequence ID" value="VIP04352.1"/>
    <property type="molecule type" value="Genomic_DNA"/>
</dbReference>
<name>A0A6C2YTY9_9BACT</name>
<dbReference type="PANTHER" id="PTHR43000">
    <property type="entry name" value="DTDP-D-GLUCOSE 4,6-DEHYDRATASE-RELATED"/>
    <property type="match status" value="1"/>
</dbReference>
<reference evidence="3" key="1">
    <citation type="submission" date="2019-04" db="EMBL/GenBank/DDBJ databases">
        <authorList>
            <consortium name="Science for Life Laboratories"/>
        </authorList>
    </citation>
    <scope>NUCLEOTIDE SEQUENCE</scope>
    <source>
        <strain evidence="3">MBLW1</strain>
    </source>
</reference>
<evidence type="ECO:0000259" key="2">
    <source>
        <dbReference type="Pfam" id="PF01370"/>
    </source>
</evidence>
<evidence type="ECO:0000313" key="3">
    <source>
        <dbReference type="EMBL" id="VIP04352.1"/>
    </source>
</evidence>
<dbReference type="KEGG" id="tim:GMBLW1_48410"/>
<evidence type="ECO:0000313" key="4">
    <source>
        <dbReference type="Proteomes" id="UP000464378"/>
    </source>
</evidence>
<dbReference type="EMBL" id="LR593887">
    <property type="protein sequence ID" value="VTS06066.1"/>
    <property type="molecule type" value="Genomic_DNA"/>
</dbReference>
<dbReference type="RefSeq" id="WP_162659447.1">
    <property type="nucleotide sequence ID" value="NZ_LR593887.1"/>
</dbReference>
<dbReference type="InterPro" id="IPR020904">
    <property type="entry name" value="Sc_DH/Rdtase_CS"/>
</dbReference>
<dbReference type="Pfam" id="PF01370">
    <property type="entry name" value="Epimerase"/>
    <property type="match status" value="1"/>
</dbReference>
<proteinExistence type="inferred from homology"/>
<dbReference type="InterPro" id="IPR036291">
    <property type="entry name" value="NAD(P)-bd_dom_sf"/>
</dbReference>
<dbReference type="Proteomes" id="UP000464378">
    <property type="component" value="Chromosome"/>
</dbReference>
<organism evidence="3">
    <name type="scientific">Tuwongella immobilis</name>
    <dbReference type="NCBI Taxonomy" id="692036"/>
    <lineage>
        <taxon>Bacteria</taxon>
        <taxon>Pseudomonadati</taxon>
        <taxon>Planctomycetota</taxon>
        <taxon>Planctomycetia</taxon>
        <taxon>Gemmatales</taxon>
        <taxon>Gemmataceae</taxon>
        <taxon>Tuwongella</taxon>
    </lineage>
</organism>
<feature type="domain" description="NAD-dependent epimerase/dehydratase" evidence="2">
    <location>
        <begin position="4"/>
        <end position="239"/>
    </location>
</feature>
<comment type="similarity">
    <text evidence="1">Belongs to the NAD(P)-dependent epimerase/dehydratase family.</text>
</comment>
<sequence>MECVITGAAGFIGSHLGAALLRQGHRVVGIDCFTSYYARQIKEANLQSLRKHRWFQWMPLDLTSDPLDEALAGADWVFHLAAMPGLVRSWTHFDEYQHHNVIGTQRLLEALKRVPRIPKLIHASTSSVYGRYALGDESLPLLPSSPYGITKLAAENLVRVYREEFGVPGVVLRFFSVYGPGQRPDMGYHQFIQALMRHEPIRVSGDGHQVRGNTFVSDCVAATIAAAERAQDGDVLNIGGGEMVSVWKVIEVLERITHRKALIQSIPARHGDQRYTGADIRRAQRQLGWEPSVPLEEGLAQQVAWQREQNSRLAA</sequence>
<dbReference type="PRINTS" id="PR01713">
    <property type="entry name" value="NUCEPIMERASE"/>
</dbReference>
<dbReference type="Gene3D" id="3.40.50.720">
    <property type="entry name" value="NAD(P)-binding Rossmann-like Domain"/>
    <property type="match status" value="1"/>
</dbReference>
<protein>
    <recommendedName>
        <fullName evidence="2">NAD-dependent epimerase/dehydratase domain-containing protein</fullName>
    </recommendedName>
</protein>
<dbReference type="PROSITE" id="PS00061">
    <property type="entry name" value="ADH_SHORT"/>
    <property type="match status" value="1"/>
</dbReference>
<dbReference type="SUPFAM" id="SSF51735">
    <property type="entry name" value="NAD(P)-binding Rossmann-fold domains"/>
    <property type="match status" value="1"/>
</dbReference>
<dbReference type="AlphaFoldDB" id="A0A6C2YTY9"/>
<dbReference type="InParanoid" id="A0A6C2YTY9"/>
<dbReference type="InterPro" id="IPR001509">
    <property type="entry name" value="Epimerase_deHydtase"/>
</dbReference>
<keyword evidence="4" id="KW-1185">Reference proteome</keyword>
<accession>A0A6C2YTY9</accession>
<gene>
    <name evidence="3" type="ORF">GMBLW1_48410</name>
</gene>